<evidence type="ECO:0000313" key="2">
    <source>
        <dbReference type="WBParaSite" id="TCONS_00014027.p1"/>
    </source>
</evidence>
<dbReference type="AlphaFoldDB" id="A0AAF5DLW1"/>
<accession>A0AAF5DLW1</accession>
<proteinExistence type="predicted"/>
<sequence length="131" mass="15004">RKLGNNAKNIINKMKLISSLSSKQTMLKTKINKERELKNLLNEMLLPNFINKCLKVVDNVFPGQPNDSFETLLKTLKQSHLIPEIISLIFSNDTISLFAGTIFIYQSENIFNIIKISMACVILTNFKREET</sequence>
<evidence type="ECO:0000313" key="1">
    <source>
        <dbReference type="Proteomes" id="UP000035681"/>
    </source>
</evidence>
<organism evidence="1 2">
    <name type="scientific">Strongyloides stercoralis</name>
    <name type="common">Threadworm</name>
    <dbReference type="NCBI Taxonomy" id="6248"/>
    <lineage>
        <taxon>Eukaryota</taxon>
        <taxon>Metazoa</taxon>
        <taxon>Ecdysozoa</taxon>
        <taxon>Nematoda</taxon>
        <taxon>Chromadorea</taxon>
        <taxon>Rhabditida</taxon>
        <taxon>Tylenchina</taxon>
        <taxon>Panagrolaimomorpha</taxon>
        <taxon>Strongyloidoidea</taxon>
        <taxon>Strongyloididae</taxon>
        <taxon>Strongyloides</taxon>
    </lineage>
</organism>
<keyword evidence="1" id="KW-1185">Reference proteome</keyword>
<protein>
    <submittedName>
        <fullName evidence="2">Uncharacterized protein</fullName>
    </submittedName>
</protein>
<dbReference type="WBParaSite" id="TCONS_00014027.p1">
    <property type="protein sequence ID" value="TCONS_00014027.p1"/>
    <property type="gene ID" value="XLOC_009177"/>
</dbReference>
<name>A0AAF5DLW1_STRER</name>
<reference evidence="2" key="1">
    <citation type="submission" date="2024-02" db="UniProtKB">
        <authorList>
            <consortium name="WormBaseParasite"/>
        </authorList>
    </citation>
    <scope>IDENTIFICATION</scope>
</reference>
<dbReference type="Proteomes" id="UP000035681">
    <property type="component" value="Unplaced"/>
</dbReference>